<dbReference type="InterPro" id="IPR006026">
    <property type="entry name" value="Peptidase_Metallo"/>
</dbReference>
<dbReference type="SUPFAM" id="SSF55486">
    <property type="entry name" value="Metalloproteases ('zincins'), catalytic domain"/>
    <property type="match status" value="1"/>
</dbReference>
<keyword evidence="2" id="KW-0479">Metal-binding</keyword>
<dbReference type="Pfam" id="PF00413">
    <property type="entry name" value="Peptidase_M10"/>
    <property type="match status" value="1"/>
</dbReference>
<keyword evidence="4" id="KW-0862">Zinc</keyword>
<dbReference type="Gene3D" id="3.40.390.10">
    <property type="entry name" value="Collagenase (Catalytic Domain)"/>
    <property type="match status" value="1"/>
</dbReference>
<proteinExistence type="predicted"/>
<evidence type="ECO:0000256" key="4">
    <source>
        <dbReference type="ARBA" id="ARBA00022833"/>
    </source>
</evidence>
<dbReference type="RefSeq" id="WP_348703021.1">
    <property type="nucleotide sequence ID" value="NZ_CAXIYA010000011.1"/>
</dbReference>
<keyword evidence="3" id="KW-0378">Hydrolase</keyword>
<sequence>MLKSKPKLYGFLVATLIVCSCQKNETETSEQLTAEAQKTFNYLTKVENYSPDLLKVDYKTKSFIYDNDAALAFGIEKNAPPKIKGNDSAQRNQWMGNSGVLYVNSRNITYYLENNFPNQYSNAFAWAAYHWSRVSPNINFRRTNNRNTARVLVSSYYNASDRAWARAQLPRRDGYTGTWVSINTANALNTTNETTKMTLMIHELGHILGFEHSDQTRGNLIPGTYGPSYHASNNCGSIMKSSVYNCNWRSGSTATGWTRDDRTSIRWAYK</sequence>
<accession>A0ABM9PQI6</accession>
<protein>
    <recommendedName>
        <fullName evidence="5">Peptidase metallopeptidase domain-containing protein</fullName>
    </recommendedName>
</protein>
<keyword evidence="1" id="KW-0645">Protease</keyword>
<dbReference type="Proteomes" id="UP001497602">
    <property type="component" value="Unassembled WGS sequence"/>
</dbReference>
<evidence type="ECO:0000256" key="1">
    <source>
        <dbReference type="ARBA" id="ARBA00022670"/>
    </source>
</evidence>
<evidence type="ECO:0000313" key="6">
    <source>
        <dbReference type="EMBL" id="CAL2108002.1"/>
    </source>
</evidence>
<dbReference type="SMART" id="SM00235">
    <property type="entry name" value="ZnMc"/>
    <property type="match status" value="1"/>
</dbReference>
<feature type="domain" description="Peptidase metallopeptidase" evidence="5">
    <location>
        <begin position="98"/>
        <end position="241"/>
    </location>
</feature>
<evidence type="ECO:0000313" key="7">
    <source>
        <dbReference type="Proteomes" id="UP001497602"/>
    </source>
</evidence>
<evidence type="ECO:0000256" key="2">
    <source>
        <dbReference type="ARBA" id="ARBA00022723"/>
    </source>
</evidence>
<evidence type="ECO:0000256" key="3">
    <source>
        <dbReference type="ARBA" id="ARBA00022801"/>
    </source>
</evidence>
<organism evidence="6 7">
    <name type="scientific">Tenacibaculum vairaonense</name>
    <dbReference type="NCBI Taxonomy" id="3137860"/>
    <lineage>
        <taxon>Bacteria</taxon>
        <taxon>Pseudomonadati</taxon>
        <taxon>Bacteroidota</taxon>
        <taxon>Flavobacteriia</taxon>
        <taxon>Flavobacteriales</taxon>
        <taxon>Flavobacteriaceae</taxon>
        <taxon>Tenacibaculum</taxon>
    </lineage>
</organism>
<dbReference type="PROSITE" id="PS51257">
    <property type="entry name" value="PROKAR_LIPOPROTEIN"/>
    <property type="match status" value="1"/>
</dbReference>
<dbReference type="InterPro" id="IPR001818">
    <property type="entry name" value="Pept_M10_metallopeptidase"/>
</dbReference>
<name>A0ABM9PQI6_9FLAO</name>
<reference evidence="6 7" key="1">
    <citation type="submission" date="2024-05" db="EMBL/GenBank/DDBJ databases">
        <authorList>
            <person name="Duchaud E."/>
        </authorList>
    </citation>
    <scope>NUCLEOTIDE SEQUENCE [LARGE SCALE GENOMIC DNA]</scope>
    <source>
        <strain evidence="6">Ena-SAMPLE-TAB-13-05-2024-13:56:06:370-140305</strain>
    </source>
</reference>
<dbReference type="EMBL" id="CAXJRC010000042">
    <property type="protein sequence ID" value="CAL2108002.1"/>
    <property type="molecule type" value="Genomic_DNA"/>
</dbReference>
<dbReference type="InterPro" id="IPR024079">
    <property type="entry name" value="MetalloPept_cat_dom_sf"/>
</dbReference>
<comment type="caution">
    <text evidence="6">The sequence shown here is derived from an EMBL/GenBank/DDBJ whole genome shotgun (WGS) entry which is preliminary data.</text>
</comment>
<keyword evidence="7" id="KW-1185">Reference proteome</keyword>
<gene>
    <name evidence="6" type="ORF">T190115A13A_50244</name>
</gene>
<evidence type="ECO:0000259" key="5">
    <source>
        <dbReference type="SMART" id="SM00235"/>
    </source>
</evidence>